<evidence type="ECO:0000313" key="6">
    <source>
        <dbReference type="EMBL" id="PRT55123.1"/>
    </source>
</evidence>
<dbReference type="Proteomes" id="UP000238350">
    <property type="component" value="Unassembled WGS sequence"/>
</dbReference>
<evidence type="ECO:0000256" key="5">
    <source>
        <dbReference type="SAM" id="Phobius"/>
    </source>
</evidence>
<evidence type="ECO:0000256" key="1">
    <source>
        <dbReference type="ARBA" id="ARBA00004127"/>
    </source>
</evidence>
<protein>
    <recommendedName>
        <fullName evidence="8">FAR-17a/AIG1-like protein</fullName>
    </recommendedName>
</protein>
<dbReference type="EMBL" id="NDIQ01000021">
    <property type="protein sequence ID" value="PRT55123.1"/>
    <property type="molecule type" value="Genomic_DNA"/>
</dbReference>
<dbReference type="InterPro" id="IPR006838">
    <property type="entry name" value="ADTRP_AIG1"/>
</dbReference>
<feature type="transmembrane region" description="Helical" evidence="5">
    <location>
        <begin position="40"/>
        <end position="61"/>
    </location>
</feature>
<dbReference type="PANTHER" id="PTHR10989:SF16">
    <property type="entry name" value="AT02829P-RELATED"/>
    <property type="match status" value="1"/>
</dbReference>
<sequence length="208" mass="23736">MLLRYGLNCLALWTYYTGLHALLVRDDSLIARSYSGHLQFLTILGLCLSFIGEAVSLVAQLSQLRSFRRLSSWLLQVCAPIECLISALYWALRFVDTDLVLDPKFALELNPSLDRKLHLYPALFEVLRAVMAPPDLWHAGFVGPFAVFGALAGGYWAWIDHVFSHNNFYPYPLFEVLNFEQRVGLFAFSAFVLVVIYKLIQRAQYSVH</sequence>
<name>A0A2T0FJD9_9ASCO</name>
<feature type="transmembrane region" description="Helical" evidence="5">
    <location>
        <begin position="136"/>
        <end position="159"/>
    </location>
</feature>
<organism evidence="6 7">
    <name type="scientific">Wickerhamiella sorbophila</name>
    <dbReference type="NCBI Taxonomy" id="45607"/>
    <lineage>
        <taxon>Eukaryota</taxon>
        <taxon>Fungi</taxon>
        <taxon>Dikarya</taxon>
        <taxon>Ascomycota</taxon>
        <taxon>Saccharomycotina</taxon>
        <taxon>Dipodascomycetes</taxon>
        <taxon>Dipodascales</taxon>
        <taxon>Trichomonascaceae</taxon>
        <taxon>Wickerhamiella</taxon>
    </lineage>
</organism>
<comment type="caution">
    <text evidence="6">The sequence shown here is derived from an EMBL/GenBank/DDBJ whole genome shotgun (WGS) entry which is preliminary data.</text>
</comment>
<dbReference type="GeneID" id="36516491"/>
<evidence type="ECO:0000256" key="3">
    <source>
        <dbReference type="ARBA" id="ARBA00022989"/>
    </source>
</evidence>
<keyword evidence="2 5" id="KW-0812">Transmembrane</keyword>
<keyword evidence="7" id="KW-1185">Reference proteome</keyword>
<keyword evidence="3 5" id="KW-1133">Transmembrane helix</keyword>
<gene>
    <name evidence="6" type="ORF">B9G98_02743</name>
</gene>
<accession>A0A2T0FJD9</accession>
<evidence type="ECO:0000313" key="7">
    <source>
        <dbReference type="Proteomes" id="UP000238350"/>
    </source>
</evidence>
<dbReference type="RefSeq" id="XP_024665068.1">
    <property type="nucleotide sequence ID" value="XM_024809300.1"/>
</dbReference>
<dbReference type="AlphaFoldDB" id="A0A2T0FJD9"/>
<dbReference type="PANTHER" id="PTHR10989">
    <property type="entry name" value="ANDROGEN-INDUCED PROTEIN 1-RELATED"/>
    <property type="match status" value="1"/>
</dbReference>
<dbReference type="GO" id="GO:0012505">
    <property type="term" value="C:endomembrane system"/>
    <property type="evidence" value="ECO:0007669"/>
    <property type="project" value="UniProtKB-SubCell"/>
</dbReference>
<evidence type="ECO:0008006" key="8">
    <source>
        <dbReference type="Google" id="ProtNLM"/>
    </source>
</evidence>
<dbReference type="Pfam" id="PF04750">
    <property type="entry name" value="Far-17a_AIG1"/>
    <property type="match status" value="1"/>
</dbReference>
<feature type="transmembrane region" description="Helical" evidence="5">
    <location>
        <begin position="179"/>
        <end position="200"/>
    </location>
</feature>
<keyword evidence="4 5" id="KW-0472">Membrane</keyword>
<evidence type="ECO:0000256" key="4">
    <source>
        <dbReference type="ARBA" id="ARBA00023136"/>
    </source>
</evidence>
<evidence type="ECO:0000256" key="2">
    <source>
        <dbReference type="ARBA" id="ARBA00022692"/>
    </source>
</evidence>
<comment type="subcellular location">
    <subcellularLocation>
        <location evidence="1">Endomembrane system</location>
        <topology evidence="1">Multi-pass membrane protein</topology>
    </subcellularLocation>
</comment>
<proteinExistence type="predicted"/>
<dbReference type="GO" id="GO:0016020">
    <property type="term" value="C:membrane"/>
    <property type="evidence" value="ECO:0007669"/>
    <property type="project" value="InterPro"/>
</dbReference>
<dbReference type="OrthoDB" id="1898221at2759"/>
<reference evidence="6 7" key="1">
    <citation type="submission" date="2017-04" db="EMBL/GenBank/DDBJ databases">
        <title>Genome sequencing of [Candida] sorbophila.</title>
        <authorList>
            <person name="Ahn J.O."/>
        </authorList>
    </citation>
    <scope>NUCLEOTIDE SEQUENCE [LARGE SCALE GENOMIC DNA]</scope>
    <source>
        <strain evidence="6 7">DS02</strain>
    </source>
</reference>